<keyword evidence="1" id="KW-0472">Membrane</keyword>
<feature type="transmembrane region" description="Helical" evidence="1">
    <location>
        <begin position="42"/>
        <end position="68"/>
    </location>
</feature>
<evidence type="ECO:0000313" key="2">
    <source>
        <dbReference type="EMBL" id="EPY17731.1"/>
    </source>
</evidence>
<dbReference type="AlphaFoldDB" id="S9UT54"/>
<keyword evidence="1" id="KW-1133">Transmembrane helix</keyword>
<evidence type="ECO:0000256" key="1">
    <source>
        <dbReference type="SAM" id="Phobius"/>
    </source>
</evidence>
<dbReference type="EMBL" id="ATMH01010333">
    <property type="protein sequence ID" value="EPY17731.1"/>
    <property type="molecule type" value="Genomic_DNA"/>
</dbReference>
<keyword evidence="1" id="KW-0812">Transmembrane</keyword>
<gene>
    <name evidence="2" type="ORF">STCU_10450</name>
</gene>
<sequence length="79" mass="8952">MRCVSVIRNVLPSIFFLSFPLYSINALFSSLPLSMDVCFCFVSFSFFFLLSLSLLDLSLLFALPLFCCSSKKKPSTFKD</sequence>
<protein>
    <submittedName>
        <fullName evidence="2">Uncharacterized protein</fullName>
    </submittedName>
</protein>
<name>S9UT54_9TRYP</name>
<evidence type="ECO:0000313" key="3">
    <source>
        <dbReference type="Proteomes" id="UP000015354"/>
    </source>
</evidence>
<organism evidence="2 3">
    <name type="scientific">Strigomonas culicis</name>
    <dbReference type="NCBI Taxonomy" id="28005"/>
    <lineage>
        <taxon>Eukaryota</taxon>
        <taxon>Discoba</taxon>
        <taxon>Euglenozoa</taxon>
        <taxon>Kinetoplastea</taxon>
        <taxon>Metakinetoplastina</taxon>
        <taxon>Trypanosomatida</taxon>
        <taxon>Trypanosomatidae</taxon>
        <taxon>Strigomonadinae</taxon>
        <taxon>Strigomonas</taxon>
    </lineage>
</organism>
<proteinExistence type="predicted"/>
<reference evidence="2 3" key="1">
    <citation type="journal article" date="2013" name="PLoS ONE">
        <title>Predicting the Proteins of Angomonas deanei, Strigomonas culicis and Their Respective Endosymbionts Reveals New Aspects of the Trypanosomatidae Family.</title>
        <authorList>
            <person name="Motta M.C."/>
            <person name="Martins A.C."/>
            <person name="de Souza S.S."/>
            <person name="Catta-Preta C.M."/>
            <person name="Silva R."/>
            <person name="Klein C.C."/>
            <person name="de Almeida L.G."/>
            <person name="de Lima Cunha O."/>
            <person name="Ciapina L.P."/>
            <person name="Brocchi M."/>
            <person name="Colabardini A.C."/>
            <person name="de Araujo Lima B."/>
            <person name="Machado C.R."/>
            <person name="de Almeida Soares C.M."/>
            <person name="Probst C.M."/>
            <person name="de Menezes C.B."/>
            <person name="Thompson C.E."/>
            <person name="Bartholomeu D.C."/>
            <person name="Gradia D.F."/>
            <person name="Pavoni D.P."/>
            <person name="Grisard E.C."/>
            <person name="Fantinatti-Garboggini F."/>
            <person name="Marchini F.K."/>
            <person name="Rodrigues-Luiz G.F."/>
            <person name="Wagner G."/>
            <person name="Goldman G.H."/>
            <person name="Fietto J.L."/>
            <person name="Elias M.C."/>
            <person name="Goldman M.H."/>
            <person name="Sagot M.F."/>
            <person name="Pereira M."/>
            <person name="Stoco P.H."/>
            <person name="de Mendonca-Neto R.P."/>
            <person name="Teixeira S.M."/>
            <person name="Maciel T.E."/>
            <person name="de Oliveira Mendes T.A."/>
            <person name="Urmenyi T.P."/>
            <person name="de Souza W."/>
            <person name="Schenkman S."/>
            <person name="de Vasconcelos A.T."/>
        </authorList>
    </citation>
    <scope>NUCLEOTIDE SEQUENCE [LARGE SCALE GENOMIC DNA]</scope>
</reference>
<keyword evidence="3" id="KW-1185">Reference proteome</keyword>
<accession>S9UT54</accession>
<comment type="caution">
    <text evidence="2">The sequence shown here is derived from an EMBL/GenBank/DDBJ whole genome shotgun (WGS) entry which is preliminary data.</text>
</comment>
<dbReference type="Proteomes" id="UP000015354">
    <property type="component" value="Unassembled WGS sequence"/>
</dbReference>